<keyword evidence="1" id="KW-0175">Coiled coil</keyword>
<evidence type="ECO:0000313" key="4">
    <source>
        <dbReference type="RefSeq" id="XP_010855342.1"/>
    </source>
</evidence>
<protein>
    <submittedName>
        <fullName evidence="4">Coiled-coil domain-containing protein 171 isoform X4</fullName>
    </submittedName>
</protein>
<keyword evidence="3" id="KW-1185">Reference proteome</keyword>
<evidence type="ECO:0000256" key="2">
    <source>
        <dbReference type="SAM" id="MobiDB-lite"/>
    </source>
</evidence>
<reference evidence="4" key="1">
    <citation type="submission" date="2025-08" db="UniProtKB">
        <authorList>
            <consortium name="RefSeq"/>
        </authorList>
    </citation>
    <scope>IDENTIFICATION</scope>
    <source>
        <tissue evidence="4">Blood</tissue>
    </source>
</reference>
<dbReference type="GeneID" id="105000938"/>
<accession>A0A6P3IUP6</accession>
<feature type="coiled-coil region" evidence="1">
    <location>
        <begin position="160"/>
        <end position="250"/>
    </location>
</feature>
<evidence type="ECO:0000256" key="1">
    <source>
        <dbReference type="SAM" id="Coils"/>
    </source>
</evidence>
<dbReference type="CTD" id="203238"/>
<gene>
    <name evidence="4" type="primary">CCDC171</name>
</gene>
<dbReference type="RefSeq" id="XP_010855342.1">
    <property type="nucleotide sequence ID" value="XM_010857040.1"/>
</dbReference>
<feature type="coiled-coil region" evidence="1">
    <location>
        <begin position="956"/>
        <end position="1112"/>
    </location>
</feature>
<feature type="coiled-coil region" evidence="1">
    <location>
        <begin position="420"/>
        <end position="531"/>
    </location>
</feature>
<evidence type="ECO:0000313" key="3">
    <source>
        <dbReference type="Proteomes" id="UP000515208"/>
    </source>
</evidence>
<feature type="coiled-coil region" evidence="1">
    <location>
        <begin position="54"/>
        <end position="88"/>
    </location>
</feature>
<dbReference type="Proteomes" id="UP000515208">
    <property type="component" value="Unplaced"/>
</dbReference>
<dbReference type="Gene3D" id="1.10.287.1490">
    <property type="match status" value="1"/>
</dbReference>
<sequence length="1298" mass="148789">MNSNTSSNTPGDIQRLKNASSDIKQMVKSETDLDITADLRKKLHRAKKEKLEITTKHNAELASYESQIAKLRSEVEKGEALRQSLEYDLAVARKEAGLGRRAAEERLAEAHRIQEKLCAQNVELQGKANEIEKAFQISQQKWKEECRRFEHDLEERDNIIQNCHQEYDLLTKEKSRLEKTLQEQDNAVQNMHKKVEKLEAEHMECSDLLRRQTSELEFSTQREERLRKEFEATTLRVRKLEENIEAERAAHLESKFNSEIIQLRIRDLEGALQVEKASQAEAVADLEMIKNEFKEVESAYEREKHNAQESFAKLNVLEREYFSKNKKLNEEIEEQKKVILDLSKRLQYNEKSCSELQEELVMFGGWSEKKAKKHQAFLVETCENNVKELESILDSFSVSGQWTSGIHKDKDKPPSFSVVLETLRRTLTDYQNKLEEASNELSNMNNAKEKASNELDSTKQKIESHTKNIKDLQDKLADVSKELSHLRTKCADREALINTLKVELQNVLHCWEKEKARAAQSESELEKLSQAFHKDAEEKLTFLHTLYQHLIAGSVLIKQPEGMLDKFSWSELCAVLQENVDALIVDLNRANEKISHLEYICKNKSDTMKELQQTQEDTFNKVAEQIKAQESCWHKQKKELELQYSELLLEVQKRAQKFQEIAEKNMEKLNRIEKSHEQLVFENSHFKNLLSQTKREKTSLLVACALMAGAFYPLYSRSSALSTQRDFLQEQVNTFELLKLEVRTLAQALSTVEEKKQEEAKMKKKTFKGLIRVFRKGVIAILAANRLKILGQSCVSLFTWMESFREGIGVLVCTGELKDKQKFPKHQKEQLRCLQALSWLTSTDLLVAIISSMAEVQDAISKTDPNSRICGHLLIGAAKNSFAKLMDKISLAMDSMPLHNNRSITYVEKDSLVQRLARGLHKVNTSALKYGLQGHVPILKSTASLQKQIFGFTQRLHAAEVERRSLRLEVTELKRNLNEMKKELDKTQGLQMQLNEFKQSKLITHEKFESACEELNNALLREQQAQMLLNEQAQQLQELNYRLELHSSEEADKNQTLGEAVKSLSEAKMELRRKDQSLRQLNRHLTQLEQDKRRLEENIHDAESALRMAAKDKECVANHMRTVENMLHKVRDQISLSRTAASRNDFTLQLPRLHLETFAMEGLKGGPEVVACQAMIKSFVDVYQLASARIATLEKEMTSHRSHIATLKSELHTACLRENASLQSTGSRDHSNLSIPSRAALPADTTDVGDFLPLKAELDTTYTFLKETLINSVPLASSSNSSPVTMSATAKRPAQIGL</sequence>
<feature type="region of interest" description="Disordered" evidence="2">
    <location>
        <begin position="1"/>
        <end position="22"/>
    </location>
</feature>
<organism evidence="3 4">
    <name type="scientific">Bison bison bison</name>
    <name type="common">North American plains bison</name>
    <dbReference type="NCBI Taxonomy" id="43346"/>
    <lineage>
        <taxon>Eukaryota</taxon>
        <taxon>Metazoa</taxon>
        <taxon>Chordata</taxon>
        <taxon>Craniata</taxon>
        <taxon>Vertebrata</taxon>
        <taxon>Euteleostomi</taxon>
        <taxon>Mammalia</taxon>
        <taxon>Eutheria</taxon>
        <taxon>Laurasiatheria</taxon>
        <taxon>Artiodactyla</taxon>
        <taxon>Ruminantia</taxon>
        <taxon>Pecora</taxon>
        <taxon>Bovidae</taxon>
        <taxon>Bovinae</taxon>
        <taxon>Bison</taxon>
    </lineage>
</organism>
<dbReference type="PANTHER" id="PTHR47899:SF1">
    <property type="entry name" value="COILED-COIL DOMAIN-CONTAINING PROTEIN 171"/>
    <property type="match status" value="1"/>
</dbReference>
<feature type="region of interest" description="Disordered" evidence="2">
    <location>
        <begin position="1276"/>
        <end position="1298"/>
    </location>
</feature>
<name>A0A6P3IUP6_BISBB</name>
<feature type="coiled-coil region" evidence="1">
    <location>
        <begin position="286"/>
        <end position="345"/>
    </location>
</feature>
<dbReference type="PANTHER" id="PTHR47899">
    <property type="entry name" value="COILED-COIL DOMAIN-CONTAINING PROTEIN 171"/>
    <property type="match status" value="1"/>
</dbReference>
<proteinExistence type="predicted"/>
<dbReference type="InterPro" id="IPR038820">
    <property type="entry name" value="CCDC171"/>
</dbReference>